<dbReference type="InterPro" id="IPR014729">
    <property type="entry name" value="Rossmann-like_a/b/a_fold"/>
</dbReference>
<evidence type="ECO:0000313" key="2">
    <source>
        <dbReference type="EMBL" id="BAM83170.1"/>
    </source>
</evidence>
<reference evidence="2 3" key="2">
    <citation type="journal article" date="2007" name="BMC Biol.">
        <title>A 100%-complete sequence reveals unusually simple genomic features in the hot-spring red alga Cyanidioschyzon merolae.</title>
        <authorList>
            <person name="Nozaki H."/>
            <person name="Takano H."/>
            <person name="Misumi O."/>
            <person name="Terasawa K."/>
            <person name="Matsuzaki M."/>
            <person name="Maruyama S."/>
            <person name="Nishida K."/>
            <person name="Yagisawa F."/>
            <person name="Yoshida Y."/>
            <person name="Fujiwara T."/>
            <person name="Takio S."/>
            <person name="Tamura K."/>
            <person name="Chung S.J."/>
            <person name="Nakamura S."/>
            <person name="Kuroiwa H."/>
            <person name="Tanaka K."/>
            <person name="Sato N."/>
            <person name="Kuroiwa T."/>
        </authorList>
    </citation>
    <scope>NUCLEOTIDE SEQUENCE [LARGE SCALE GENOMIC DNA]</scope>
    <source>
        <strain evidence="2 3">10D</strain>
    </source>
</reference>
<dbReference type="eggNOG" id="KOG3351">
    <property type="taxonomic scope" value="Eukaryota"/>
</dbReference>
<feature type="domain" description="Cytidyltransferase-like" evidence="1">
    <location>
        <begin position="111"/>
        <end position="258"/>
    </location>
</feature>
<dbReference type="InterPro" id="IPR004821">
    <property type="entry name" value="Cyt_trans-like"/>
</dbReference>
<dbReference type="AlphaFoldDB" id="M1V7J9"/>
<dbReference type="OrthoDB" id="4451at2759"/>
<organism evidence="2 3">
    <name type="scientific">Cyanidioschyzon merolae (strain NIES-3377 / 10D)</name>
    <name type="common">Unicellular red alga</name>
    <dbReference type="NCBI Taxonomy" id="280699"/>
    <lineage>
        <taxon>Eukaryota</taxon>
        <taxon>Rhodophyta</taxon>
        <taxon>Bangiophyceae</taxon>
        <taxon>Cyanidiales</taxon>
        <taxon>Cyanidiaceae</taxon>
        <taxon>Cyanidioschyzon</taxon>
    </lineage>
</organism>
<reference evidence="2 3" key="1">
    <citation type="journal article" date="2004" name="Nature">
        <title>Genome sequence of the ultrasmall unicellular red alga Cyanidioschyzon merolae 10D.</title>
        <authorList>
            <person name="Matsuzaki M."/>
            <person name="Misumi O."/>
            <person name="Shin-i T."/>
            <person name="Maruyama S."/>
            <person name="Takahara M."/>
            <person name="Miyagishima S."/>
            <person name="Mori T."/>
            <person name="Nishida K."/>
            <person name="Yagisawa F."/>
            <person name="Nishida K."/>
            <person name="Yoshida Y."/>
            <person name="Nishimura Y."/>
            <person name="Nakao S."/>
            <person name="Kobayashi T."/>
            <person name="Momoyama Y."/>
            <person name="Higashiyama T."/>
            <person name="Minoda A."/>
            <person name="Sano M."/>
            <person name="Nomoto H."/>
            <person name="Oishi K."/>
            <person name="Hayashi H."/>
            <person name="Ohta F."/>
            <person name="Nishizaka S."/>
            <person name="Haga S."/>
            <person name="Miura S."/>
            <person name="Morishita T."/>
            <person name="Kabeya Y."/>
            <person name="Terasawa K."/>
            <person name="Suzuki Y."/>
            <person name="Ishii Y."/>
            <person name="Asakawa S."/>
            <person name="Takano H."/>
            <person name="Ohta N."/>
            <person name="Kuroiwa H."/>
            <person name="Tanaka K."/>
            <person name="Shimizu N."/>
            <person name="Sugano S."/>
            <person name="Sato N."/>
            <person name="Nozaki H."/>
            <person name="Ogasawara N."/>
            <person name="Kohara Y."/>
            <person name="Kuroiwa T."/>
        </authorList>
    </citation>
    <scope>NUCLEOTIDE SEQUENCE [LARGE SCALE GENOMIC DNA]</scope>
    <source>
        <strain evidence="2 3">10D</strain>
    </source>
</reference>
<dbReference type="PANTHER" id="PTHR10695">
    <property type="entry name" value="DEPHOSPHO-COA KINASE-RELATED"/>
    <property type="match status" value="1"/>
</dbReference>
<keyword evidence="3" id="KW-1185">Reference proteome</keyword>
<dbReference type="GO" id="GO:0004140">
    <property type="term" value="F:dephospho-CoA kinase activity"/>
    <property type="evidence" value="ECO:0007669"/>
    <property type="project" value="TreeGrafter"/>
</dbReference>
<dbReference type="Gramene" id="CMT176CT">
    <property type="protein sequence ID" value="CMT176CT"/>
    <property type="gene ID" value="CMT176C"/>
</dbReference>
<dbReference type="GO" id="GO:0015937">
    <property type="term" value="P:coenzyme A biosynthetic process"/>
    <property type="evidence" value="ECO:0007669"/>
    <property type="project" value="TreeGrafter"/>
</dbReference>
<dbReference type="EMBL" id="AP006502">
    <property type="protein sequence ID" value="BAM83170.1"/>
    <property type="molecule type" value="Genomic_DNA"/>
</dbReference>
<dbReference type="Pfam" id="PF01467">
    <property type="entry name" value="CTP_transf_like"/>
    <property type="match status" value="1"/>
</dbReference>
<name>M1V7J9_CYAM1</name>
<dbReference type="SUPFAM" id="SSF52374">
    <property type="entry name" value="Nucleotidylyl transferase"/>
    <property type="match status" value="1"/>
</dbReference>
<gene>
    <name evidence="2" type="ORF">CYME_CMT176C</name>
</gene>
<dbReference type="GeneID" id="16997653"/>
<dbReference type="HOGENOM" id="CLU_1063043_0_0_1"/>
<sequence>MTSQESGVRRLEWTLTTAESLRKLTEESATAPVVIDYILSKQEVLTTRDVIDALFLVYDLLVWSATSFAMPISTVVRMLSLPLLVALQRSAIAASLQSGPSPWPQWEHVAVGGTFDRLHAGHRLLLSAARYLCRSHLYIGVSGEALVADKAQKHNLQAFPERCAAVQGFMLLLGSVVSHLSTVNIHLVELEDAAGPAATDPSLQALVVSEETAAAATAINRQRQERGLCEVVLVQVPILWQTRPDGKREKVSSTWLRQMLNG</sequence>
<dbReference type="PANTHER" id="PTHR10695:SF46">
    <property type="entry name" value="BIFUNCTIONAL COENZYME A SYNTHASE-RELATED"/>
    <property type="match status" value="1"/>
</dbReference>
<dbReference type="Proteomes" id="UP000007014">
    <property type="component" value="Chromosome 20"/>
</dbReference>
<evidence type="ECO:0000313" key="3">
    <source>
        <dbReference type="Proteomes" id="UP000007014"/>
    </source>
</evidence>
<accession>M1V7J9</accession>
<dbReference type="NCBIfam" id="TIGR00125">
    <property type="entry name" value="cyt_tran_rel"/>
    <property type="match status" value="1"/>
</dbReference>
<evidence type="ECO:0000259" key="1">
    <source>
        <dbReference type="Pfam" id="PF01467"/>
    </source>
</evidence>
<dbReference type="RefSeq" id="XP_005539206.1">
    <property type="nucleotide sequence ID" value="XM_005539149.1"/>
</dbReference>
<dbReference type="STRING" id="280699.M1V7J9"/>
<dbReference type="Gene3D" id="3.40.50.620">
    <property type="entry name" value="HUPs"/>
    <property type="match status" value="1"/>
</dbReference>
<protein>
    <recommendedName>
        <fullName evidence="1">Cytidyltransferase-like domain-containing protein</fullName>
    </recommendedName>
</protein>
<dbReference type="KEGG" id="cme:CYME_CMT176C"/>
<proteinExistence type="predicted"/>